<gene>
    <name evidence="2" type="primary">mcrD</name>
    <name evidence="2" type="ordered locus">MK0652</name>
</gene>
<keyword evidence="3" id="KW-1185">Reference proteome</keyword>
<dbReference type="InterPro" id="IPR003901">
    <property type="entry name" value="Me_CoM_Rdtase_D"/>
</dbReference>
<dbReference type="InParanoid" id="F1SVE8"/>
<dbReference type="KEGG" id="mka:MK0652"/>
<dbReference type="HOGENOM" id="CLU_118415_0_0_2"/>
<dbReference type="STRING" id="190192.MK0652"/>
<dbReference type="PATRIC" id="fig|190192.8.peg.691"/>
<dbReference type="FunCoup" id="F1SVE8">
    <property type="interactions" value="11"/>
</dbReference>
<dbReference type="EMBL" id="AE009439">
    <property type="protein sequence ID" value="AAM01867.1"/>
    <property type="molecule type" value="Genomic_DNA"/>
</dbReference>
<dbReference type="PIRSF" id="PIRSF005636">
    <property type="entry name" value="McrD"/>
    <property type="match status" value="1"/>
</dbReference>
<protein>
    <submittedName>
        <fullName evidence="2">Methyl coenzyme M reductase, subunit D</fullName>
    </submittedName>
</protein>
<dbReference type="PaxDb" id="190192-MK0652"/>
<dbReference type="NCBIfam" id="TIGR03260">
    <property type="entry name" value="met_CoM_red_D"/>
    <property type="match status" value="1"/>
</dbReference>
<evidence type="ECO:0000256" key="1">
    <source>
        <dbReference type="ARBA" id="ARBA00022994"/>
    </source>
</evidence>
<evidence type="ECO:0000313" key="2">
    <source>
        <dbReference type="EMBL" id="AAM01867.1"/>
    </source>
</evidence>
<dbReference type="GO" id="GO:0015948">
    <property type="term" value="P:methanogenesis"/>
    <property type="evidence" value="ECO:0007669"/>
    <property type="project" value="UniProtKB-KW"/>
</dbReference>
<name>F1SVE8_METKA</name>
<dbReference type="Proteomes" id="UP000001826">
    <property type="component" value="Chromosome"/>
</dbReference>
<evidence type="ECO:0000313" key="3">
    <source>
        <dbReference type="Proteomes" id="UP000001826"/>
    </source>
</evidence>
<dbReference type="OrthoDB" id="109281at2157"/>
<reference evidence="2 3" key="1">
    <citation type="journal article" date="2002" name="Proc. Natl. Acad. Sci. U.S.A.">
        <title>The complete genome of hyperthermophile Methanopyrus kandleri AV19 and monophyly of archaeal methanogens.</title>
        <authorList>
            <person name="Slesarev A.I."/>
            <person name="Mezhevaya K.V."/>
            <person name="Makarova K.S."/>
            <person name="Polushin N.N."/>
            <person name="Shcherbinina O.V."/>
            <person name="Shakhova V.V."/>
            <person name="Belova G.I."/>
            <person name="Aravind L."/>
            <person name="Natale D.A."/>
            <person name="Rogozin I.B."/>
            <person name="Tatusov R.L."/>
            <person name="Wolf Y.I."/>
            <person name="Stetter K.O."/>
            <person name="Malykh A.G."/>
            <person name="Koonin E.V."/>
            <person name="Kozyavkin S.A."/>
        </authorList>
    </citation>
    <scope>NUCLEOTIDE SEQUENCE [LARGE SCALE GENOMIC DNA]</scope>
    <source>
        <strain evidence="3">AV19 / DSM 6324 / JCM 9639 / NBRC 100938</strain>
    </source>
</reference>
<organism evidence="2 3">
    <name type="scientific">Methanopyrus kandleri (strain AV19 / DSM 6324 / JCM 9639 / NBRC 100938)</name>
    <dbReference type="NCBI Taxonomy" id="190192"/>
    <lineage>
        <taxon>Archaea</taxon>
        <taxon>Methanobacteriati</taxon>
        <taxon>Methanobacteriota</taxon>
        <taxon>Methanomada group</taxon>
        <taxon>Methanopyri</taxon>
        <taxon>Methanopyrales</taxon>
        <taxon>Methanopyraceae</taxon>
        <taxon>Methanopyrus</taxon>
    </lineage>
</organism>
<dbReference type="Pfam" id="PF02505">
    <property type="entry name" value="MCR_D"/>
    <property type="match status" value="1"/>
</dbReference>
<keyword evidence="1" id="KW-0484">Methanogenesis</keyword>
<sequence>MLERKIPEGAKPEVQIFPQRLLSADTTEKLLNELLERVEGIGRIVIHGPGLPKAVPFGPARGKPVKHPERRPIEVHGEKIPMKVQTGQIIVEIEDEDRLDDIVEEIEKICREILPCDFEVQVGRFTRHKPTVTDYLKFGEEGVKKLDKRLLGLVEPRARLADRVSVLKKKGED</sequence>
<dbReference type="AlphaFoldDB" id="F1SVE8"/>
<proteinExistence type="predicted"/>
<dbReference type="EnsemblBacteria" id="AAM01867">
    <property type="protein sequence ID" value="AAM01867"/>
    <property type="gene ID" value="MK0652"/>
</dbReference>
<accession>F1SVE8</accession>